<dbReference type="InterPro" id="IPR011032">
    <property type="entry name" value="GroES-like_sf"/>
</dbReference>
<dbReference type="InterPro" id="IPR051397">
    <property type="entry name" value="Zn-ADH-like_protein"/>
</dbReference>
<evidence type="ECO:0000313" key="2">
    <source>
        <dbReference type="Proteomes" id="UP001365542"/>
    </source>
</evidence>
<protein>
    <recommendedName>
        <fullName evidence="3">Quinone oxidoreductase</fullName>
    </recommendedName>
</protein>
<dbReference type="Proteomes" id="UP001365542">
    <property type="component" value="Unassembled WGS sequence"/>
</dbReference>
<dbReference type="EMBL" id="JAVHJO010000001">
    <property type="protein sequence ID" value="KAK6543776.1"/>
    <property type="molecule type" value="Genomic_DNA"/>
</dbReference>
<dbReference type="GO" id="GO:0016491">
    <property type="term" value="F:oxidoreductase activity"/>
    <property type="evidence" value="ECO:0007669"/>
    <property type="project" value="TreeGrafter"/>
</dbReference>
<dbReference type="InterPro" id="IPR036291">
    <property type="entry name" value="NAD(P)-bd_dom_sf"/>
</dbReference>
<name>A0AAV9XQ81_9PEZI</name>
<dbReference type="AlphaFoldDB" id="A0AAV9XQ81"/>
<dbReference type="PANTHER" id="PTHR43677:SF11">
    <property type="entry name" value="ZINC-CONTAINING ALCOHOL DEHYDROGENASE"/>
    <property type="match status" value="1"/>
</dbReference>
<dbReference type="Gene3D" id="3.90.180.10">
    <property type="entry name" value="Medium-chain alcohol dehydrogenases, catalytic domain"/>
    <property type="match status" value="1"/>
</dbReference>
<proteinExistence type="predicted"/>
<comment type="caution">
    <text evidence="1">The sequence shown here is derived from an EMBL/GenBank/DDBJ whole genome shotgun (WGS) entry which is preliminary data.</text>
</comment>
<dbReference type="Gene3D" id="3.40.50.720">
    <property type="entry name" value="NAD(P)-binding Rossmann-like Domain"/>
    <property type="match status" value="1"/>
</dbReference>
<accession>A0AAV9XQ81</accession>
<reference evidence="1 2" key="1">
    <citation type="submission" date="2019-10" db="EMBL/GenBank/DDBJ databases">
        <authorList>
            <person name="Palmer J.M."/>
        </authorList>
    </citation>
    <scope>NUCLEOTIDE SEQUENCE [LARGE SCALE GENOMIC DNA]</scope>
    <source>
        <strain evidence="1 2">TWF694</strain>
    </source>
</reference>
<dbReference type="SUPFAM" id="SSF51735">
    <property type="entry name" value="NAD(P)-binding Rossmann-fold domains"/>
    <property type="match status" value="1"/>
</dbReference>
<evidence type="ECO:0008006" key="3">
    <source>
        <dbReference type="Google" id="ProtNLM"/>
    </source>
</evidence>
<evidence type="ECO:0000313" key="1">
    <source>
        <dbReference type="EMBL" id="KAK6543776.1"/>
    </source>
</evidence>
<sequence length="334" mass="35935">MLQSIKAATKTINRQLHTKNVYKSVMKAAQITEWNTTPKYTDIPTPPAPGPDEEQIKVIAAGIHRLVRGRATGQHFSAKTLPHILGSDGVGTRTSDGQLVYFSTFWEKGSMAELVNVAKTDITPITTPNLDPVRVAGLVNPSMASWMALKARVFNPPEGFSCLVLGATSTSGAVALSLAKHLGAGTIMGCARNEQAMKDLGYDVAIPLKDKVEDTDFTPAQDVDVILDFLYGPVVPHLFRSLKPTTPVQYVEIGSLVTGTMELPGDLLRAKDITVRGAAPGSYSGAAMAKEMPSLIAATGKLESQKFKIVKLEDIESAWGDMKSRIIVQVSEYP</sequence>
<dbReference type="PANTHER" id="PTHR43677">
    <property type="entry name" value="SHORT-CHAIN DEHYDROGENASE/REDUCTASE"/>
    <property type="match status" value="1"/>
</dbReference>
<organism evidence="1 2">
    <name type="scientific">Orbilia ellipsospora</name>
    <dbReference type="NCBI Taxonomy" id="2528407"/>
    <lineage>
        <taxon>Eukaryota</taxon>
        <taxon>Fungi</taxon>
        <taxon>Dikarya</taxon>
        <taxon>Ascomycota</taxon>
        <taxon>Pezizomycotina</taxon>
        <taxon>Orbiliomycetes</taxon>
        <taxon>Orbiliales</taxon>
        <taxon>Orbiliaceae</taxon>
        <taxon>Orbilia</taxon>
    </lineage>
</organism>
<gene>
    <name evidence="1" type="ORF">TWF694_000508</name>
</gene>
<dbReference type="SUPFAM" id="SSF50129">
    <property type="entry name" value="GroES-like"/>
    <property type="match status" value="1"/>
</dbReference>
<keyword evidence="2" id="KW-1185">Reference proteome</keyword>